<dbReference type="EMBL" id="JANHOG010000936">
    <property type="protein sequence ID" value="KAJ3549254.1"/>
    <property type="molecule type" value="Genomic_DNA"/>
</dbReference>
<keyword evidence="2" id="KW-1185">Reference proteome</keyword>
<evidence type="ECO:0000313" key="1">
    <source>
        <dbReference type="EMBL" id="KAJ3549254.1"/>
    </source>
</evidence>
<accession>A0ACC1SYT2</accession>
<proteinExistence type="predicted"/>
<evidence type="ECO:0000313" key="2">
    <source>
        <dbReference type="Proteomes" id="UP001148662"/>
    </source>
</evidence>
<gene>
    <name evidence="1" type="ORF">NM688_g5198</name>
</gene>
<dbReference type="Proteomes" id="UP001148662">
    <property type="component" value="Unassembled WGS sequence"/>
</dbReference>
<sequence>MEALQALPSITRISKNVVRVLGQNPSKFHLQGTNVYLIGQRNPYIIVDTGEGLPEFIPYLEDALQNNGNPFNPEEVDVSDIIITHRHLDHTGGLPTVLAMLRKRQKFSKNNENYEKERANTRQ</sequence>
<reference evidence="1" key="1">
    <citation type="submission" date="2022-07" db="EMBL/GenBank/DDBJ databases">
        <title>Genome Sequence of Phlebia brevispora.</title>
        <authorList>
            <person name="Buettner E."/>
        </authorList>
    </citation>
    <scope>NUCLEOTIDE SEQUENCE</scope>
    <source>
        <strain evidence="1">MPL23</strain>
    </source>
</reference>
<name>A0ACC1SYT2_9APHY</name>
<protein>
    <submittedName>
        <fullName evidence="1">Uncharacterized protein</fullName>
    </submittedName>
</protein>
<organism evidence="1 2">
    <name type="scientific">Phlebia brevispora</name>
    <dbReference type="NCBI Taxonomy" id="194682"/>
    <lineage>
        <taxon>Eukaryota</taxon>
        <taxon>Fungi</taxon>
        <taxon>Dikarya</taxon>
        <taxon>Basidiomycota</taxon>
        <taxon>Agaricomycotina</taxon>
        <taxon>Agaricomycetes</taxon>
        <taxon>Polyporales</taxon>
        <taxon>Meruliaceae</taxon>
        <taxon>Phlebia</taxon>
    </lineage>
</organism>
<comment type="caution">
    <text evidence="1">The sequence shown here is derived from an EMBL/GenBank/DDBJ whole genome shotgun (WGS) entry which is preliminary data.</text>
</comment>